<evidence type="ECO:0000259" key="1">
    <source>
        <dbReference type="Pfam" id="PF04296"/>
    </source>
</evidence>
<dbReference type="CDD" id="cd00279">
    <property type="entry name" value="YlxR"/>
    <property type="match status" value="1"/>
</dbReference>
<feature type="domain" description="YlxR" evidence="1">
    <location>
        <begin position="22"/>
        <end position="95"/>
    </location>
</feature>
<sequence length="111" mass="12503">MAWKRTDSAKLKGVSDSTLMLRTCVGCGLRAQRAELIRVVATSDGDLHVDHRRNLPGRGAWFHPEARCLDLARRKRALGRSLRRSVEMTDEQWAELGKEILSAAHRAPDNE</sequence>
<dbReference type="InterPro" id="IPR035931">
    <property type="entry name" value="YlxR-like_sf"/>
</dbReference>
<dbReference type="SUPFAM" id="SSF64376">
    <property type="entry name" value="YlxR-like"/>
    <property type="match status" value="1"/>
</dbReference>
<proteinExistence type="predicted"/>
<reference evidence="2" key="1">
    <citation type="submission" date="2019-11" db="EMBL/GenBank/DDBJ databases">
        <authorList>
            <person name="Feng L."/>
        </authorList>
    </citation>
    <scope>NUCLEOTIDE SEQUENCE</scope>
    <source>
        <strain evidence="2">AodontolyticusLFYP35</strain>
    </source>
</reference>
<gene>
    <name evidence="2" type="ORF">AOLFYP35_00961</name>
</gene>
<dbReference type="AlphaFoldDB" id="A0A6N2SPU4"/>
<dbReference type="InterPro" id="IPR007393">
    <property type="entry name" value="YlxR_dom"/>
</dbReference>
<dbReference type="InterPro" id="IPR037465">
    <property type="entry name" value="YlxR"/>
</dbReference>
<dbReference type="EMBL" id="CACRSM010000002">
    <property type="protein sequence ID" value="VYS95174.1"/>
    <property type="molecule type" value="Genomic_DNA"/>
</dbReference>
<protein>
    <recommendedName>
        <fullName evidence="1">YlxR domain-containing protein</fullName>
    </recommendedName>
</protein>
<organism evidence="2">
    <name type="scientific">Schaalia odontolytica</name>
    <dbReference type="NCBI Taxonomy" id="1660"/>
    <lineage>
        <taxon>Bacteria</taxon>
        <taxon>Bacillati</taxon>
        <taxon>Actinomycetota</taxon>
        <taxon>Actinomycetes</taxon>
        <taxon>Actinomycetales</taxon>
        <taxon>Actinomycetaceae</taxon>
        <taxon>Schaalia</taxon>
    </lineage>
</organism>
<dbReference type="PANTHER" id="PTHR34215:SF1">
    <property type="entry name" value="YLXR DOMAIN-CONTAINING PROTEIN"/>
    <property type="match status" value="1"/>
</dbReference>
<dbReference type="Gene3D" id="3.30.1230.10">
    <property type="entry name" value="YlxR-like"/>
    <property type="match status" value="1"/>
</dbReference>
<dbReference type="PANTHER" id="PTHR34215">
    <property type="entry name" value="BLL0784 PROTEIN"/>
    <property type="match status" value="1"/>
</dbReference>
<name>A0A6N2SPU4_9ACTO</name>
<evidence type="ECO:0000313" key="2">
    <source>
        <dbReference type="EMBL" id="VYS95174.1"/>
    </source>
</evidence>
<dbReference type="Pfam" id="PF04296">
    <property type="entry name" value="YlxR"/>
    <property type="match status" value="1"/>
</dbReference>
<accession>A0A6N2SPU4</accession>